<dbReference type="InterPro" id="IPR000639">
    <property type="entry name" value="Epox_hydrolase-like"/>
</dbReference>
<dbReference type="RefSeq" id="WP_169586818.1">
    <property type="nucleotide sequence ID" value="NZ_VCQU01000003.1"/>
</dbReference>
<keyword evidence="7" id="KW-1185">Reference proteome</keyword>
<evidence type="ECO:0000313" key="7">
    <source>
        <dbReference type="Proteomes" id="UP000535543"/>
    </source>
</evidence>
<gene>
    <name evidence="6" type="ORF">FGL95_11745</name>
</gene>
<dbReference type="InterPro" id="IPR029058">
    <property type="entry name" value="AB_hydrolase_fold"/>
</dbReference>
<sequence length="386" mass="42808">MSASIEPFTIAIDDAALDDLRRRLDNTRWPDAQPAEDWSYGLPLAYARELAAYWRDEYDWRAAESRLNAFPQFTTTIDGANVHFLHVRSSRDDATPLLLTHGWPGSFAEFVDVIAPLTEPPADQPAFHVVVPSLPGYGFSGHTTDKGWTPRRIAQAWAELMARLGYERYGAHGGDWGSVVTHALMRVAPDNVIGAHLTMLSSGVPGRKLDVDALPGVTDADRARIKASRDNSAFIRATEMGYFMIQSTKPQTLAYGLADSPVGQMAWIVEKFKAWTDNTGLPESAVERDALLTNVCLYWFTDTAGSSARLYYETAWSGGFGGRLEPSTVPLGMMVFPKEIMIPVRRVAEQFDNIVRWTEHESGGHFAALEKPEVVVPDIREFFAGL</sequence>
<dbReference type="AlphaFoldDB" id="A0A848KIJ5"/>
<dbReference type="PANTHER" id="PTHR21661:SF35">
    <property type="entry name" value="EPOXIDE HYDROLASE"/>
    <property type="match status" value="1"/>
</dbReference>
<dbReference type="Gene3D" id="3.40.50.1820">
    <property type="entry name" value="alpha/beta hydrolase"/>
    <property type="match status" value="1"/>
</dbReference>
<organism evidence="6 7">
    <name type="scientific">Antrihabitans stalactiti</name>
    <dbReference type="NCBI Taxonomy" id="2584121"/>
    <lineage>
        <taxon>Bacteria</taxon>
        <taxon>Bacillati</taxon>
        <taxon>Actinomycetota</taxon>
        <taxon>Actinomycetes</taxon>
        <taxon>Mycobacteriales</taxon>
        <taxon>Nocardiaceae</taxon>
        <taxon>Antrihabitans</taxon>
    </lineage>
</organism>
<comment type="caution">
    <text evidence="6">The sequence shown here is derived from an EMBL/GenBank/DDBJ whole genome shotgun (WGS) entry which is preliminary data.</text>
</comment>
<feature type="active site" description="Proton acceptor" evidence="4">
    <location>
        <position position="365"/>
    </location>
</feature>
<dbReference type="InterPro" id="IPR010497">
    <property type="entry name" value="Epoxide_hydro_N"/>
</dbReference>
<proteinExistence type="inferred from homology"/>
<dbReference type="InterPro" id="IPR016292">
    <property type="entry name" value="Epoxide_hydrolase"/>
</dbReference>
<keyword evidence="2" id="KW-0058">Aromatic hydrocarbons catabolism</keyword>
<dbReference type="PRINTS" id="PR00412">
    <property type="entry name" value="EPOXHYDRLASE"/>
</dbReference>
<feature type="active site" description="Nucleophile" evidence="4">
    <location>
        <position position="175"/>
    </location>
</feature>
<feature type="domain" description="Epoxide hydrolase N-terminal" evidence="5">
    <location>
        <begin position="5"/>
        <end position="110"/>
    </location>
</feature>
<evidence type="ECO:0000313" key="6">
    <source>
        <dbReference type="EMBL" id="NMN95707.1"/>
    </source>
</evidence>
<dbReference type="SUPFAM" id="SSF53474">
    <property type="entry name" value="alpha/beta-Hydrolases"/>
    <property type="match status" value="1"/>
</dbReference>
<dbReference type="Proteomes" id="UP000535543">
    <property type="component" value="Unassembled WGS sequence"/>
</dbReference>
<keyword evidence="3 6" id="KW-0378">Hydrolase</keyword>
<protein>
    <submittedName>
        <fullName evidence="6">Epoxide hydrolase</fullName>
    </submittedName>
</protein>
<dbReference type="PIRSF" id="PIRSF001112">
    <property type="entry name" value="Epoxide_hydrolase"/>
    <property type="match status" value="1"/>
</dbReference>
<comment type="similarity">
    <text evidence="1">Belongs to the peptidase S33 family.</text>
</comment>
<dbReference type="PANTHER" id="PTHR21661">
    <property type="entry name" value="EPOXIDE HYDROLASE 1-RELATED"/>
    <property type="match status" value="1"/>
</dbReference>
<name>A0A848KIJ5_9NOCA</name>
<evidence type="ECO:0000259" key="5">
    <source>
        <dbReference type="Pfam" id="PF06441"/>
    </source>
</evidence>
<evidence type="ECO:0000256" key="3">
    <source>
        <dbReference type="ARBA" id="ARBA00022801"/>
    </source>
</evidence>
<dbReference type="GO" id="GO:0097176">
    <property type="term" value="P:epoxide metabolic process"/>
    <property type="evidence" value="ECO:0007669"/>
    <property type="project" value="TreeGrafter"/>
</dbReference>
<dbReference type="EMBL" id="VCQU01000003">
    <property type="protein sequence ID" value="NMN95707.1"/>
    <property type="molecule type" value="Genomic_DNA"/>
</dbReference>
<evidence type="ECO:0000256" key="2">
    <source>
        <dbReference type="ARBA" id="ARBA00022797"/>
    </source>
</evidence>
<accession>A0A848KIJ5</accession>
<reference evidence="6 7" key="2">
    <citation type="submission" date="2020-06" db="EMBL/GenBank/DDBJ databases">
        <title>Antribacter stalactiti gen. nov., sp. nov., a new member of the family Nacardiaceae isolated from a cave.</title>
        <authorList>
            <person name="Kim I.S."/>
        </authorList>
    </citation>
    <scope>NUCLEOTIDE SEQUENCE [LARGE SCALE GENOMIC DNA]</scope>
    <source>
        <strain evidence="6 7">YC2-7</strain>
    </source>
</reference>
<feature type="active site" description="Proton donor" evidence="4">
    <location>
        <position position="311"/>
    </location>
</feature>
<dbReference type="Pfam" id="PF06441">
    <property type="entry name" value="EHN"/>
    <property type="match status" value="1"/>
</dbReference>
<reference evidence="6 7" key="1">
    <citation type="submission" date="2019-05" db="EMBL/GenBank/DDBJ databases">
        <authorList>
            <person name="Lee S.D."/>
        </authorList>
    </citation>
    <scope>NUCLEOTIDE SEQUENCE [LARGE SCALE GENOMIC DNA]</scope>
    <source>
        <strain evidence="6 7">YC2-7</strain>
    </source>
</reference>
<evidence type="ECO:0000256" key="4">
    <source>
        <dbReference type="PIRSR" id="PIRSR001112-1"/>
    </source>
</evidence>
<dbReference type="GO" id="GO:0004301">
    <property type="term" value="F:epoxide hydrolase activity"/>
    <property type="evidence" value="ECO:0007669"/>
    <property type="project" value="TreeGrafter"/>
</dbReference>
<evidence type="ECO:0000256" key="1">
    <source>
        <dbReference type="ARBA" id="ARBA00010088"/>
    </source>
</evidence>